<proteinExistence type="predicted"/>
<gene>
    <name evidence="1" type="ORF">SAMN04488061_2853</name>
</gene>
<reference evidence="1 2" key="1">
    <citation type="submission" date="2016-10" db="EMBL/GenBank/DDBJ databases">
        <authorList>
            <person name="Varghese N."/>
            <person name="Submissions S."/>
        </authorList>
    </citation>
    <scope>NUCLEOTIDE SEQUENCE [LARGE SCALE GENOMIC DNA]</scope>
    <source>
        <strain evidence="1 2">CGMCC 1.6497</strain>
    </source>
</reference>
<dbReference type="Proteomes" id="UP000198795">
    <property type="component" value="Unassembled WGS sequence"/>
</dbReference>
<protein>
    <submittedName>
        <fullName evidence="1">Uncharacterized protein</fullName>
    </submittedName>
</protein>
<sequence>MTTAQELAAHYGLATADTLPPRPKYETSPALGRLELTSRQRAIFDEMRPVALCVVASAGPVSAQLQDPLSGRITRRFGGNRGCWPLRLARTTSPSDTVTSNWNKDPFSEFGVVVRLWLRTGEHYKRLAVQVQGLVEHLSDEAMGEPLLNGWLDMGPDLHLPTLEGEILSRAERLRFSARTDRELVAWLEQIRREEDLLEGVGG</sequence>
<dbReference type="RefSeq" id="WP_090229634.1">
    <property type="nucleotide sequence ID" value="NZ_FNJC01000004.1"/>
</dbReference>
<dbReference type="EMBL" id="FNJC01000004">
    <property type="protein sequence ID" value="SDP39879.1"/>
    <property type="molecule type" value="Genomic_DNA"/>
</dbReference>
<name>A0A1H0SEE2_9HYPH</name>
<organism evidence="1 2">
    <name type="scientific">Filomicrobium insigne</name>
    <dbReference type="NCBI Taxonomy" id="418854"/>
    <lineage>
        <taxon>Bacteria</taxon>
        <taxon>Pseudomonadati</taxon>
        <taxon>Pseudomonadota</taxon>
        <taxon>Alphaproteobacteria</taxon>
        <taxon>Hyphomicrobiales</taxon>
        <taxon>Hyphomicrobiaceae</taxon>
        <taxon>Filomicrobium</taxon>
    </lineage>
</organism>
<comment type="caution">
    <text evidence="1">The sequence shown here is derived from an EMBL/GenBank/DDBJ whole genome shotgun (WGS) entry which is preliminary data.</text>
</comment>
<accession>A0A1H0SEE2</accession>
<evidence type="ECO:0000313" key="2">
    <source>
        <dbReference type="Proteomes" id="UP000198795"/>
    </source>
</evidence>
<keyword evidence="2" id="KW-1185">Reference proteome</keyword>
<evidence type="ECO:0000313" key="1">
    <source>
        <dbReference type="EMBL" id="SDP39879.1"/>
    </source>
</evidence>